<gene>
    <name evidence="1" type="ORF">ACFY3B_05985</name>
</gene>
<dbReference type="EMBL" id="JBIAZM010000002">
    <property type="protein sequence ID" value="MFF5199140.1"/>
    <property type="molecule type" value="Genomic_DNA"/>
</dbReference>
<dbReference type="InterPro" id="IPR011042">
    <property type="entry name" value="6-blade_b-propeller_TolB-like"/>
</dbReference>
<sequence>MVHDPRHLGPDTMSGAADGHRYVTANQPHHQATCQPGQDLRRKPYALFRIRADAGPVRWR</sequence>
<dbReference type="Proteomes" id="UP001602287">
    <property type="component" value="Unassembled WGS sequence"/>
</dbReference>
<protein>
    <submittedName>
        <fullName evidence="1">Uncharacterized protein</fullName>
    </submittedName>
</protein>
<dbReference type="Gene3D" id="2.120.10.30">
    <property type="entry name" value="TolB, C-terminal domain"/>
    <property type="match status" value="1"/>
</dbReference>
<evidence type="ECO:0000313" key="2">
    <source>
        <dbReference type="Proteomes" id="UP001602287"/>
    </source>
</evidence>
<dbReference type="RefSeq" id="WP_387218447.1">
    <property type="nucleotide sequence ID" value="NZ_JBIAZM010000002.1"/>
</dbReference>
<keyword evidence="2" id="KW-1185">Reference proteome</keyword>
<reference evidence="1 2" key="1">
    <citation type="submission" date="2024-10" db="EMBL/GenBank/DDBJ databases">
        <title>The Natural Products Discovery Center: Release of the First 8490 Sequenced Strains for Exploring Actinobacteria Biosynthetic Diversity.</title>
        <authorList>
            <person name="Kalkreuter E."/>
            <person name="Kautsar S.A."/>
            <person name="Yang D."/>
            <person name="Bader C.D."/>
            <person name="Teijaro C.N."/>
            <person name="Fluegel L."/>
            <person name="Davis C.M."/>
            <person name="Simpson J.R."/>
            <person name="Lauterbach L."/>
            <person name="Steele A.D."/>
            <person name="Gui C."/>
            <person name="Meng S."/>
            <person name="Li G."/>
            <person name="Viehrig K."/>
            <person name="Ye F."/>
            <person name="Su P."/>
            <person name="Kiefer A.F."/>
            <person name="Nichols A."/>
            <person name="Cepeda A.J."/>
            <person name="Yan W."/>
            <person name="Fan B."/>
            <person name="Jiang Y."/>
            <person name="Adhikari A."/>
            <person name="Zheng C.-J."/>
            <person name="Schuster L."/>
            <person name="Cowan T.M."/>
            <person name="Smanski M.J."/>
            <person name="Chevrette M.G."/>
            <person name="De Carvalho L.P.S."/>
            <person name="Shen B."/>
        </authorList>
    </citation>
    <scope>NUCLEOTIDE SEQUENCE [LARGE SCALE GENOMIC DNA]</scope>
    <source>
        <strain evidence="1 2">NPDC000140</strain>
    </source>
</reference>
<evidence type="ECO:0000313" key="1">
    <source>
        <dbReference type="EMBL" id="MFF5199140.1"/>
    </source>
</evidence>
<proteinExistence type="predicted"/>
<accession>A0ABW6VNM6</accession>
<comment type="caution">
    <text evidence="1">The sequence shown here is derived from an EMBL/GenBank/DDBJ whole genome shotgun (WGS) entry which is preliminary data.</text>
</comment>
<name>A0ABW6VNM6_9ACTN</name>
<organism evidence="1 2">
    <name type="scientific">Micromonospora parva</name>
    <dbReference type="NCBI Taxonomy" id="1464048"/>
    <lineage>
        <taxon>Bacteria</taxon>
        <taxon>Bacillati</taxon>
        <taxon>Actinomycetota</taxon>
        <taxon>Actinomycetes</taxon>
        <taxon>Micromonosporales</taxon>
        <taxon>Micromonosporaceae</taxon>
        <taxon>Micromonospora</taxon>
    </lineage>
</organism>